<accession>A0A1E8EXS8</accession>
<evidence type="ECO:0000313" key="2">
    <source>
        <dbReference type="Proteomes" id="UP000175744"/>
    </source>
</evidence>
<name>A0A1E8EXS8_9CLOT</name>
<comment type="caution">
    <text evidence="1">The sequence shown here is derived from an EMBL/GenBank/DDBJ whole genome shotgun (WGS) entry which is preliminary data.</text>
</comment>
<keyword evidence="2" id="KW-1185">Reference proteome</keyword>
<dbReference type="CDD" id="cd02440">
    <property type="entry name" value="AdoMet_MTases"/>
    <property type="match status" value="1"/>
</dbReference>
<dbReference type="OrthoDB" id="1929483at2"/>
<gene>
    <name evidence="1" type="ORF">CLOACE_15970</name>
</gene>
<organism evidence="1 2">
    <name type="scientific">Clostridium acetireducens DSM 10703</name>
    <dbReference type="NCBI Taxonomy" id="1121290"/>
    <lineage>
        <taxon>Bacteria</taxon>
        <taxon>Bacillati</taxon>
        <taxon>Bacillota</taxon>
        <taxon>Clostridia</taxon>
        <taxon>Eubacteriales</taxon>
        <taxon>Clostridiaceae</taxon>
        <taxon>Clostridium</taxon>
    </lineage>
</organism>
<dbReference type="AlphaFoldDB" id="A0A1E8EXS8"/>
<evidence type="ECO:0000313" key="1">
    <source>
        <dbReference type="EMBL" id="OFI05591.1"/>
    </source>
</evidence>
<dbReference type="SUPFAM" id="SSF53335">
    <property type="entry name" value="S-adenosyl-L-methionine-dependent methyltransferases"/>
    <property type="match status" value="1"/>
</dbReference>
<evidence type="ECO:0008006" key="3">
    <source>
        <dbReference type="Google" id="ProtNLM"/>
    </source>
</evidence>
<reference evidence="1 2" key="1">
    <citation type="submission" date="2016-06" db="EMBL/GenBank/DDBJ databases">
        <title>Genome sequence of Clostridium acetireducens DSM 10703.</title>
        <authorList>
            <person name="Poehlein A."/>
            <person name="Fluechter S."/>
            <person name="Duerre P."/>
            <person name="Daniel R."/>
        </authorList>
    </citation>
    <scope>NUCLEOTIDE SEQUENCE [LARGE SCALE GENOMIC DNA]</scope>
    <source>
        <strain evidence="1 2">DSM 10703</strain>
    </source>
</reference>
<dbReference type="EMBL" id="LZFO01000023">
    <property type="protein sequence ID" value="OFI05591.1"/>
    <property type="molecule type" value="Genomic_DNA"/>
</dbReference>
<dbReference type="STRING" id="1121290.CLAOCE_15970"/>
<dbReference type="Proteomes" id="UP000175744">
    <property type="component" value="Unassembled WGS sequence"/>
</dbReference>
<proteinExistence type="predicted"/>
<dbReference type="InterPro" id="IPR029063">
    <property type="entry name" value="SAM-dependent_MTases_sf"/>
</dbReference>
<sequence length="172" mass="20272">MKKEITINMEDIKFTGNVLDIGCENYGIVYNVFKESIKNKNNINVEYINGKEEKELIKKGIYDVCVMLFSLNNIWLTKSKKDFIEDISSYLKEGGILHIWDIDKGYNKTFNGDIRILLPNRRLKKISIKDFNVFKDNSKDKVEYLLKDSFHIKEKKSLKGIYYIKAVKREKL</sequence>
<dbReference type="Gene3D" id="3.40.50.150">
    <property type="entry name" value="Vaccinia Virus protein VP39"/>
    <property type="match status" value="1"/>
</dbReference>
<protein>
    <recommendedName>
        <fullName evidence="3">Class I SAM-dependent methyltransferase</fullName>
    </recommendedName>
</protein>
<dbReference type="PATRIC" id="fig|1121290.3.peg.1584"/>